<protein>
    <submittedName>
        <fullName evidence="1">Uncharacterized protein</fullName>
    </submittedName>
</protein>
<keyword evidence="2" id="KW-1185">Reference proteome</keyword>
<dbReference type="AlphaFoldDB" id="A0A5C5USW0"/>
<accession>A0A5C5USW0</accession>
<dbReference type="EMBL" id="SJPF01000009">
    <property type="protein sequence ID" value="TWT29266.1"/>
    <property type="molecule type" value="Genomic_DNA"/>
</dbReference>
<dbReference type="Proteomes" id="UP000318878">
    <property type="component" value="Unassembled WGS sequence"/>
</dbReference>
<name>A0A5C5USW0_9BACT</name>
<evidence type="ECO:0000313" key="2">
    <source>
        <dbReference type="Proteomes" id="UP000318878"/>
    </source>
</evidence>
<gene>
    <name evidence="1" type="ORF">Enr8_50670</name>
</gene>
<organism evidence="1 2">
    <name type="scientific">Blastopirellula retiformator</name>
    <dbReference type="NCBI Taxonomy" id="2527970"/>
    <lineage>
        <taxon>Bacteria</taxon>
        <taxon>Pseudomonadati</taxon>
        <taxon>Planctomycetota</taxon>
        <taxon>Planctomycetia</taxon>
        <taxon>Pirellulales</taxon>
        <taxon>Pirellulaceae</taxon>
        <taxon>Blastopirellula</taxon>
    </lineage>
</organism>
<proteinExistence type="predicted"/>
<sequence length="146" mass="16656">MYDKSDLEIVTSIEHIRERPEMYLAGGDVSADALANRLLLDLQSMPTALVVYQQFGDWRILGSDRNWVGDVAEPHDVFERIVTYHRNQRTSFHAEVLLAAFARDVVLFSGSEPERIQGNAKIPAELIEFTRRYPQLVRCTVFSSEA</sequence>
<dbReference type="OrthoDB" id="280639at2"/>
<evidence type="ECO:0000313" key="1">
    <source>
        <dbReference type="EMBL" id="TWT29266.1"/>
    </source>
</evidence>
<dbReference type="RefSeq" id="WP_146437074.1">
    <property type="nucleotide sequence ID" value="NZ_SJPF01000009.1"/>
</dbReference>
<comment type="caution">
    <text evidence="1">The sequence shown here is derived from an EMBL/GenBank/DDBJ whole genome shotgun (WGS) entry which is preliminary data.</text>
</comment>
<reference evidence="1 2" key="1">
    <citation type="submission" date="2019-02" db="EMBL/GenBank/DDBJ databases">
        <title>Deep-cultivation of Planctomycetes and their phenomic and genomic characterization uncovers novel biology.</title>
        <authorList>
            <person name="Wiegand S."/>
            <person name="Jogler M."/>
            <person name="Boedeker C."/>
            <person name="Pinto D."/>
            <person name="Vollmers J."/>
            <person name="Rivas-Marin E."/>
            <person name="Kohn T."/>
            <person name="Peeters S.H."/>
            <person name="Heuer A."/>
            <person name="Rast P."/>
            <person name="Oberbeckmann S."/>
            <person name="Bunk B."/>
            <person name="Jeske O."/>
            <person name="Meyerdierks A."/>
            <person name="Storesund J.E."/>
            <person name="Kallscheuer N."/>
            <person name="Luecker S."/>
            <person name="Lage O.M."/>
            <person name="Pohl T."/>
            <person name="Merkel B.J."/>
            <person name="Hornburger P."/>
            <person name="Mueller R.-W."/>
            <person name="Bruemmer F."/>
            <person name="Labrenz M."/>
            <person name="Spormann A.M."/>
            <person name="Op Den Camp H."/>
            <person name="Overmann J."/>
            <person name="Amann R."/>
            <person name="Jetten M.S.M."/>
            <person name="Mascher T."/>
            <person name="Medema M.H."/>
            <person name="Devos D.P."/>
            <person name="Kaster A.-K."/>
            <person name="Ovreas L."/>
            <person name="Rohde M."/>
            <person name="Galperin M.Y."/>
            <person name="Jogler C."/>
        </authorList>
    </citation>
    <scope>NUCLEOTIDE SEQUENCE [LARGE SCALE GENOMIC DNA]</scope>
    <source>
        <strain evidence="1 2">Enr8</strain>
    </source>
</reference>